<keyword evidence="1" id="KW-0472">Membrane</keyword>
<dbReference type="PROSITE" id="PS51257">
    <property type="entry name" value="PROKAR_LIPOPROTEIN"/>
    <property type="match status" value="1"/>
</dbReference>
<reference evidence="3 4" key="1">
    <citation type="submission" date="2020-08" db="EMBL/GenBank/DDBJ databases">
        <title>Genomic Encyclopedia of Type Strains, Phase IV (KMG-V): Genome sequencing to study the core and pangenomes of soil and plant-associated prokaryotes.</title>
        <authorList>
            <person name="Whitman W."/>
        </authorList>
    </citation>
    <scope>NUCLEOTIDE SEQUENCE [LARGE SCALE GENOMIC DNA]</scope>
    <source>
        <strain evidence="3 4">M2T3</strain>
    </source>
</reference>
<evidence type="ECO:0000313" key="3">
    <source>
        <dbReference type="EMBL" id="MBB6499190.1"/>
    </source>
</evidence>
<gene>
    <name evidence="3" type="ORF">HDF25_001331</name>
</gene>
<accession>A0A7X0MJ34</accession>
<keyword evidence="1" id="KW-1133">Transmembrane helix</keyword>
<keyword evidence="1" id="KW-0812">Transmembrane</keyword>
<name>A0A7X0MJ34_9SPHI</name>
<comment type="caution">
    <text evidence="3">The sequence shown here is derived from an EMBL/GenBank/DDBJ whole genome shotgun (WGS) entry which is preliminary data.</text>
</comment>
<protein>
    <recommendedName>
        <fullName evidence="2">DUF4397 domain-containing protein</fullName>
    </recommendedName>
</protein>
<sequence length="228" mass="25038">MKTSVFLFNNTLQSLFTITGLCLVFFLGSCKKDTKTEGTARVTFVNAVSTSIPQDLYQGQVRVSSRSIGFGQNTGPIIAASRKPLYLNNYGTQVTTKGISINIPVGTSYTYFYTHKKENNSLTILEVQDDTKNLPGKAKVRFANMNNFLSGGITIKDNSGTVIYTSLMHNEISSYVVLDPAVVLNITYKGTVTPVILNDAKLTNGKNYTIWFSGNGNGKVDYHVIMQD</sequence>
<dbReference type="InterPro" id="IPR025510">
    <property type="entry name" value="DUF4397"/>
</dbReference>
<organism evidence="3 4">
    <name type="scientific">Pedobacter cryoconitis</name>
    <dbReference type="NCBI Taxonomy" id="188932"/>
    <lineage>
        <taxon>Bacteria</taxon>
        <taxon>Pseudomonadati</taxon>
        <taxon>Bacteroidota</taxon>
        <taxon>Sphingobacteriia</taxon>
        <taxon>Sphingobacteriales</taxon>
        <taxon>Sphingobacteriaceae</taxon>
        <taxon>Pedobacter</taxon>
    </lineage>
</organism>
<dbReference type="Proteomes" id="UP000521017">
    <property type="component" value="Unassembled WGS sequence"/>
</dbReference>
<dbReference type="Pfam" id="PF14344">
    <property type="entry name" value="DUF4397"/>
    <property type="match status" value="1"/>
</dbReference>
<evidence type="ECO:0000259" key="2">
    <source>
        <dbReference type="Pfam" id="PF14344"/>
    </source>
</evidence>
<dbReference type="AlphaFoldDB" id="A0A7X0MJ34"/>
<evidence type="ECO:0000256" key="1">
    <source>
        <dbReference type="SAM" id="Phobius"/>
    </source>
</evidence>
<feature type="domain" description="DUF4397" evidence="2">
    <location>
        <begin position="40"/>
        <end position="145"/>
    </location>
</feature>
<evidence type="ECO:0000313" key="4">
    <source>
        <dbReference type="Proteomes" id="UP000521017"/>
    </source>
</evidence>
<dbReference type="EMBL" id="JACHCC010000003">
    <property type="protein sequence ID" value="MBB6499190.1"/>
    <property type="molecule type" value="Genomic_DNA"/>
</dbReference>
<feature type="transmembrane region" description="Helical" evidence="1">
    <location>
        <begin position="6"/>
        <end position="27"/>
    </location>
</feature>
<proteinExistence type="predicted"/>